<name>A0A2I1RCM4_9ACTN</name>
<dbReference type="InterPro" id="IPR000073">
    <property type="entry name" value="AB_hydrolase_1"/>
</dbReference>
<dbReference type="RefSeq" id="WP_101819115.1">
    <property type="nucleotide sequence ID" value="NZ_CP096585.1"/>
</dbReference>
<dbReference type="AlphaFoldDB" id="A0A2I1RCM4"/>
<evidence type="ECO:0000256" key="1">
    <source>
        <dbReference type="SAM" id="Phobius"/>
    </source>
</evidence>
<evidence type="ECO:0000313" key="4">
    <source>
        <dbReference type="Proteomes" id="UP000234662"/>
    </source>
</evidence>
<dbReference type="PANTHER" id="PTHR43689:SF8">
    <property type="entry name" value="ALPHA_BETA-HYDROLASES SUPERFAMILY PROTEIN"/>
    <property type="match status" value="1"/>
</dbReference>
<gene>
    <name evidence="3" type="ORF">CYJ73_03955</name>
</gene>
<keyword evidence="1" id="KW-0812">Transmembrane</keyword>
<evidence type="ECO:0000313" key="3">
    <source>
        <dbReference type="EMBL" id="PKZ66891.1"/>
    </source>
</evidence>
<keyword evidence="1" id="KW-0472">Membrane</keyword>
<dbReference type="InterPro" id="IPR000639">
    <property type="entry name" value="Epox_hydrolase-like"/>
</dbReference>
<dbReference type="PRINTS" id="PR00412">
    <property type="entry name" value="EPOXHYDRLASE"/>
</dbReference>
<feature type="transmembrane region" description="Helical" evidence="1">
    <location>
        <begin position="12"/>
        <end position="31"/>
    </location>
</feature>
<comment type="caution">
    <text evidence="3">The sequence shown here is derived from an EMBL/GenBank/DDBJ whole genome shotgun (WGS) entry which is preliminary data.</text>
</comment>
<proteinExistence type="predicted"/>
<protein>
    <submittedName>
        <fullName evidence="3">Alpha/beta hydrolase</fullName>
    </submittedName>
</protein>
<dbReference type="EMBL" id="PKJC01000002">
    <property type="protein sequence ID" value="PKZ66891.1"/>
    <property type="molecule type" value="Genomic_DNA"/>
</dbReference>
<dbReference type="STRING" id="2055.BCM27_08905"/>
<dbReference type="GO" id="GO:0016787">
    <property type="term" value="F:hydrolase activity"/>
    <property type="evidence" value="ECO:0007669"/>
    <property type="project" value="UniProtKB-KW"/>
</dbReference>
<dbReference type="InterPro" id="IPR029058">
    <property type="entry name" value="AB_hydrolase_fold"/>
</dbReference>
<sequence>MSGAPLVDDSERVGLLAGVAGIAALGGMAAVGAARNIARKSVVGRADPHADVDLTALYGERATTVTTDDGLELAVRIVDLGTVTADSAPDLTIVFVHGFSLRLSSWHFQREQLAAEWSDRNYRLVFFDHRGHGESDPAPTETCTIAQLADDAAAVVRATVPVGPVVLVGHSMGGMTLMGLARRHPALFSTHGPVAGVGLVATASRGITDAGLGEGLRNPVVDAFRMSVRRAPRLVQAGRGLTRSALEPVLVAASFGPTFYSPALGAAVDKMIQSTPIETIVNFLHALEIHDESTALPVIAQVPTTVVCGDRDRLTPLRNSVRMYSQLGADSRLVVAKGAGHMVQMEEPRLVSDAIVELVDRARVALPAPRRRWWKRGRG</sequence>
<keyword evidence="3" id="KW-0378">Hydrolase</keyword>
<evidence type="ECO:0000259" key="2">
    <source>
        <dbReference type="Pfam" id="PF00561"/>
    </source>
</evidence>
<feature type="domain" description="AB hydrolase-1" evidence="2">
    <location>
        <begin position="92"/>
        <end position="348"/>
    </location>
</feature>
<reference evidence="3 4" key="1">
    <citation type="submission" date="2017-12" db="EMBL/GenBank/DDBJ databases">
        <title>Phylogenetic diversity of female urinary microbiome.</title>
        <authorList>
            <person name="Thomas-White K."/>
            <person name="Wolfe A.J."/>
        </authorList>
    </citation>
    <scope>NUCLEOTIDE SEQUENCE [LARGE SCALE GENOMIC DNA]</scope>
    <source>
        <strain evidence="3 4">UMB0777</strain>
    </source>
</reference>
<keyword evidence="1" id="KW-1133">Transmembrane helix</keyword>
<dbReference type="Gene3D" id="3.40.50.1820">
    <property type="entry name" value="alpha/beta hydrolase"/>
    <property type="match status" value="1"/>
</dbReference>
<dbReference type="Pfam" id="PF00561">
    <property type="entry name" value="Abhydrolase_1"/>
    <property type="match status" value="1"/>
</dbReference>
<dbReference type="SUPFAM" id="SSF53474">
    <property type="entry name" value="alpha/beta-Hydrolases"/>
    <property type="match status" value="1"/>
</dbReference>
<accession>A0A2I1RCM4</accession>
<dbReference type="Proteomes" id="UP000234662">
    <property type="component" value="Unassembled WGS sequence"/>
</dbReference>
<dbReference type="PANTHER" id="PTHR43689">
    <property type="entry name" value="HYDROLASE"/>
    <property type="match status" value="1"/>
</dbReference>
<organism evidence="3 4">
    <name type="scientific">Gordonia terrae</name>
    <dbReference type="NCBI Taxonomy" id="2055"/>
    <lineage>
        <taxon>Bacteria</taxon>
        <taxon>Bacillati</taxon>
        <taxon>Actinomycetota</taxon>
        <taxon>Actinomycetes</taxon>
        <taxon>Mycobacteriales</taxon>
        <taxon>Gordoniaceae</taxon>
        <taxon>Gordonia</taxon>
    </lineage>
</organism>